<comment type="caution">
    <text evidence="1">The sequence shown here is derived from an EMBL/GenBank/DDBJ whole genome shotgun (WGS) entry which is preliminary data.</text>
</comment>
<sequence length="125" mass="14807">MPLNAKKFSFEAYEGWWVETHDGFLEENAARLLGTSPIKAPPKDKECGKRVVQDLPYEHVAFVPPNVILKLSRLLRQVRRRVFLVHWMRMRVVTLTVIGRGQRRIRISQRQRMLMVMPQVMRHQC</sequence>
<dbReference type="AlphaFoldDB" id="A0AAW2NAV9"/>
<evidence type="ECO:0000313" key="1">
    <source>
        <dbReference type="EMBL" id="KAL0340278.1"/>
    </source>
</evidence>
<reference evidence="1" key="1">
    <citation type="submission" date="2020-06" db="EMBL/GenBank/DDBJ databases">
        <authorList>
            <person name="Li T."/>
            <person name="Hu X."/>
            <person name="Zhang T."/>
            <person name="Song X."/>
            <person name="Zhang H."/>
            <person name="Dai N."/>
            <person name="Sheng W."/>
            <person name="Hou X."/>
            <person name="Wei L."/>
        </authorList>
    </citation>
    <scope>NUCLEOTIDE SEQUENCE</scope>
    <source>
        <strain evidence="1">G02</strain>
        <tissue evidence="1">Leaf</tissue>
    </source>
</reference>
<dbReference type="EMBL" id="JACGWJ010000020">
    <property type="protein sequence ID" value="KAL0340278.1"/>
    <property type="molecule type" value="Genomic_DNA"/>
</dbReference>
<gene>
    <name evidence="1" type="ORF">Sradi_4544600</name>
</gene>
<name>A0AAW2NAV9_SESRA</name>
<proteinExistence type="predicted"/>
<protein>
    <submittedName>
        <fullName evidence="1">Uncharacterized protein</fullName>
    </submittedName>
</protein>
<accession>A0AAW2NAV9</accession>
<reference evidence="1" key="2">
    <citation type="journal article" date="2024" name="Plant">
        <title>Genomic evolution and insights into agronomic trait innovations of Sesamum species.</title>
        <authorList>
            <person name="Miao H."/>
            <person name="Wang L."/>
            <person name="Qu L."/>
            <person name="Liu H."/>
            <person name="Sun Y."/>
            <person name="Le M."/>
            <person name="Wang Q."/>
            <person name="Wei S."/>
            <person name="Zheng Y."/>
            <person name="Lin W."/>
            <person name="Duan Y."/>
            <person name="Cao H."/>
            <person name="Xiong S."/>
            <person name="Wang X."/>
            <person name="Wei L."/>
            <person name="Li C."/>
            <person name="Ma Q."/>
            <person name="Ju M."/>
            <person name="Zhao R."/>
            <person name="Li G."/>
            <person name="Mu C."/>
            <person name="Tian Q."/>
            <person name="Mei H."/>
            <person name="Zhang T."/>
            <person name="Gao T."/>
            <person name="Zhang H."/>
        </authorList>
    </citation>
    <scope>NUCLEOTIDE SEQUENCE</scope>
    <source>
        <strain evidence="1">G02</strain>
    </source>
</reference>
<organism evidence="1">
    <name type="scientific">Sesamum radiatum</name>
    <name type="common">Black benniseed</name>
    <dbReference type="NCBI Taxonomy" id="300843"/>
    <lineage>
        <taxon>Eukaryota</taxon>
        <taxon>Viridiplantae</taxon>
        <taxon>Streptophyta</taxon>
        <taxon>Embryophyta</taxon>
        <taxon>Tracheophyta</taxon>
        <taxon>Spermatophyta</taxon>
        <taxon>Magnoliopsida</taxon>
        <taxon>eudicotyledons</taxon>
        <taxon>Gunneridae</taxon>
        <taxon>Pentapetalae</taxon>
        <taxon>asterids</taxon>
        <taxon>lamiids</taxon>
        <taxon>Lamiales</taxon>
        <taxon>Pedaliaceae</taxon>
        <taxon>Sesamum</taxon>
    </lineage>
</organism>